<name>A0A0V1I0F3_9BILA</name>
<reference evidence="1 2" key="1">
    <citation type="submission" date="2015-01" db="EMBL/GenBank/DDBJ databases">
        <title>Evolution of Trichinella species and genotypes.</title>
        <authorList>
            <person name="Korhonen P.K."/>
            <person name="Edoardo P."/>
            <person name="Giuseppe L.R."/>
            <person name="Gasser R.B."/>
        </authorList>
    </citation>
    <scope>NUCLEOTIDE SEQUENCE [LARGE SCALE GENOMIC DNA]</scope>
    <source>
        <strain evidence="1">ISS1029</strain>
    </source>
</reference>
<evidence type="ECO:0000313" key="1">
    <source>
        <dbReference type="EMBL" id="KRZ16392.1"/>
    </source>
</evidence>
<dbReference type="Proteomes" id="UP000055024">
    <property type="component" value="Unassembled WGS sequence"/>
</dbReference>
<feature type="non-terminal residue" evidence="1">
    <location>
        <position position="62"/>
    </location>
</feature>
<protein>
    <submittedName>
        <fullName evidence="1">Uncharacterized protein</fullName>
    </submittedName>
</protein>
<feature type="non-terminal residue" evidence="1">
    <location>
        <position position="1"/>
    </location>
</feature>
<accession>A0A0V1I0F3</accession>
<gene>
    <name evidence="1" type="ORF">T11_16044</name>
</gene>
<comment type="caution">
    <text evidence="1">The sequence shown here is derived from an EMBL/GenBank/DDBJ whole genome shotgun (WGS) entry which is preliminary data.</text>
</comment>
<organism evidence="1 2">
    <name type="scientific">Trichinella zimbabwensis</name>
    <dbReference type="NCBI Taxonomy" id="268475"/>
    <lineage>
        <taxon>Eukaryota</taxon>
        <taxon>Metazoa</taxon>
        <taxon>Ecdysozoa</taxon>
        <taxon>Nematoda</taxon>
        <taxon>Enoplea</taxon>
        <taxon>Dorylaimia</taxon>
        <taxon>Trichinellida</taxon>
        <taxon>Trichinellidae</taxon>
        <taxon>Trichinella</taxon>
    </lineage>
</organism>
<keyword evidence="2" id="KW-1185">Reference proteome</keyword>
<proteinExistence type="predicted"/>
<sequence length="62" mass="7232">LIKSISKKLQEKKTISPQHSQYVRSNETVNVDFPRMLAASYLLHTLRVYSNFALFSRRFGLC</sequence>
<evidence type="ECO:0000313" key="2">
    <source>
        <dbReference type="Proteomes" id="UP000055024"/>
    </source>
</evidence>
<dbReference type="AlphaFoldDB" id="A0A0V1I0F3"/>
<dbReference type="EMBL" id="JYDP01000012">
    <property type="protein sequence ID" value="KRZ16392.1"/>
    <property type="molecule type" value="Genomic_DNA"/>
</dbReference>